<name>A0ABN8JSM7_9HYPH</name>
<dbReference type="EMBL" id="CAKXZS010000018">
    <property type="protein sequence ID" value="CAH2400524.1"/>
    <property type="molecule type" value="Genomic_DNA"/>
</dbReference>
<protein>
    <submittedName>
        <fullName evidence="1">Uncharacterized protein</fullName>
    </submittedName>
</protein>
<organism evidence="1 2">
    <name type="scientific">Mesorhizobium ventifaucium</name>
    <dbReference type="NCBI Taxonomy" id="666020"/>
    <lineage>
        <taxon>Bacteria</taxon>
        <taxon>Pseudomonadati</taxon>
        <taxon>Pseudomonadota</taxon>
        <taxon>Alphaproteobacteria</taxon>
        <taxon>Hyphomicrobiales</taxon>
        <taxon>Phyllobacteriaceae</taxon>
        <taxon>Mesorhizobium</taxon>
    </lineage>
</organism>
<gene>
    <name evidence="1" type="ORF">MES4922_250023</name>
</gene>
<dbReference type="Proteomes" id="UP001152604">
    <property type="component" value="Unassembled WGS sequence"/>
</dbReference>
<accession>A0ABN8JSM7</accession>
<sequence length="157" mass="17682">MIDALKLVGALLCGAGLLFLIYVQSDEQRSRDFKEWIERVSASSTLAATTPAVSSPIVCPWSDGLIALVFSADRSSVTIRHSHYPSKKTLPVVESQWSLNADRKSLSFVEDGGAYLYRYEYFESDELRTLSNWRTEKASGRVSEELMRYCSTVEELQ</sequence>
<dbReference type="RefSeq" id="WP_254025464.1">
    <property type="nucleotide sequence ID" value="NZ_CAKXZS010000018.1"/>
</dbReference>
<keyword evidence="2" id="KW-1185">Reference proteome</keyword>
<proteinExistence type="predicted"/>
<comment type="caution">
    <text evidence="1">The sequence shown here is derived from an EMBL/GenBank/DDBJ whole genome shotgun (WGS) entry which is preliminary data.</text>
</comment>
<evidence type="ECO:0000313" key="2">
    <source>
        <dbReference type="Proteomes" id="UP001152604"/>
    </source>
</evidence>
<reference evidence="1" key="1">
    <citation type="submission" date="2022-03" db="EMBL/GenBank/DDBJ databases">
        <authorList>
            <person name="Brunel B."/>
        </authorList>
    </citation>
    <scope>NUCLEOTIDE SEQUENCE</scope>
    <source>
        <strain evidence="1">STM4922sample</strain>
    </source>
</reference>
<evidence type="ECO:0000313" key="1">
    <source>
        <dbReference type="EMBL" id="CAH2400524.1"/>
    </source>
</evidence>